<dbReference type="Gene3D" id="3.30.70.330">
    <property type="match status" value="1"/>
</dbReference>
<dbReference type="InterPro" id="IPR000504">
    <property type="entry name" value="RRM_dom"/>
</dbReference>
<dbReference type="Ensembl" id="ENSSMRT00000035712.1">
    <property type="protein sequence ID" value="ENSSMRP00000030618.1"/>
    <property type="gene ID" value="ENSSMRG00000023457.1"/>
</dbReference>
<dbReference type="OMA" id="FYETHID"/>
<evidence type="ECO:0000313" key="4">
    <source>
        <dbReference type="Proteomes" id="UP000694421"/>
    </source>
</evidence>
<sequence length="378" mass="42657">MFPANRRETKLNIKLLRGSNSVCVNMAAAQAAKLERTVVVYGVPDGLLQDDVMADILIIHFQRAKNKGGDVEDIVYPTPTKGVAYVIFDEEQVAQNILKGEHRLMDKRLHRDYPLKVLPYGKSIFTCVTCVLNLSCFGKKCSVEDLVEDLKKNITNLIFGTLQSNGQIMVQGPFSAISVLQKILFLQMKHFISKGKTKIKERLRDFRPNPSLGNGSLSLQSGERCAQNTSKEGIILALDTDIYHYMKKFKAKLYYDSLKRCGVTSYESVNGEVTTIFLDNDKTTSDSSRLEYAKTLIEGVAAQLHGTLRKERLSQENSSRAERRELECMCEALRLKYPDILVIPYSTHIDIIGSSLDTYEFVQQVNKMTRNCPPKPLK</sequence>
<dbReference type="PANTHER" id="PTHR15225:SF8">
    <property type="entry name" value="RNA-BINDING PROTEIN 43"/>
    <property type="match status" value="1"/>
</dbReference>
<evidence type="ECO:0000256" key="1">
    <source>
        <dbReference type="PROSITE-ProRule" id="PRU00176"/>
    </source>
</evidence>
<reference evidence="3" key="2">
    <citation type="submission" date="2025-09" db="UniProtKB">
        <authorList>
            <consortium name="Ensembl"/>
        </authorList>
    </citation>
    <scope>IDENTIFICATION</scope>
</reference>
<dbReference type="GeneTree" id="ENSGT00530000063686"/>
<dbReference type="Pfam" id="PF23085">
    <property type="entry name" value="RRM_PARP14_3"/>
    <property type="match status" value="1"/>
</dbReference>
<dbReference type="PANTHER" id="PTHR15225">
    <property type="entry name" value="INTERFERON-INDUCED PROTEIN 35/NMI N-MYC/STAT INTERACTING PROTEIN"/>
    <property type="match status" value="1"/>
</dbReference>
<dbReference type="CDD" id="cd12546">
    <property type="entry name" value="RRM_RBM43"/>
    <property type="match status" value="1"/>
</dbReference>
<proteinExistence type="predicted"/>
<keyword evidence="1" id="KW-0694">RNA-binding</keyword>
<dbReference type="GO" id="GO:0003723">
    <property type="term" value="F:RNA binding"/>
    <property type="evidence" value="ECO:0007669"/>
    <property type="project" value="UniProtKB-UniRule"/>
</dbReference>
<dbReference type="Proteomes" id="UP000694421">
    <property type="component" value="Unplaced"/>
</dbReference>
<name>A0A8D0KPC1_SALMN</name>
<protein>
    <submittedName>
        <fullName evidence="3">RNA binding motif protein 43</fullName>
    </submittedName>
</protein>
<keyword evidence="4" id="KW-1185">Reference proteome</keyword>
<organism evidence="3 4">
    <name type="scientific">Salvator merianae</name>
    <name type="common">Argentine black and white tegu</name>
    <name type="synonym">Tupinambis merianae</name>
    <dbReference type="NCBI Taxonomy" id="96440"/>
    <lineage>
        <taxon>Eukaryota</taxon>
        <taxon>Metazoa</taxon>
        <taxon>Chordata</taxon>
        <taxon>Craniata</taxon>
        <taxon>Vertebrata</taxon>
        <taxon>Euteleostomi</taxon>
        <taxon>Lepidosauria</taxon>
        <taxon>Squamata</taxon>
        <taxon>Bifurcata</taxon>
        <taxon>Unidentata</taxon>
        <taxon>Episquamata</taxon>
        <taxon>Laterata</taxon>
        <taxon>Teiioidea</taxon>
        <taxon>Teiidae</taxon>
        <taxon>Salvator</taxon>
    </lineage>
</organism>
<feature type="domain" description="RRM" evidence="2">
    <location>
        <begin position="36"/>
        <end position="117"/>
    </location>
</feature>
<dbReference type="AlphaFoldDB" id="A0A8D0KPC1"/>
<accession>A0A8D0KPC1</accession>
<evidence type="ECO:0000259" key="2">
    <source>
        <dbReference type="PROSITE" id="PS50102"/>
    </source>
</evidence>
<dbReference type="PROSITE" id="PS50102">
    <property type="entry name" value="RRM"/>
    <property type="match status" value="1"/>
</dbReference>
<reference evidence="3" key="1">
    <citation type="submission" date="2025-08" db="UniProtKB">
        <authorList>
            <consortium name="Ensembl"/>
        </authorList>
    </citation>
    <scope>IDENTIFICATION</scope>
</reference>
<dbReference type="InterPro" id="IPR012677">
    <property type="entry name" value="Nucleotide-bd_a/b_plait_sf"/>
</dbReference>
<evidence type="ECO:0000313" key="3">
    <source>
        <dbReference type="Ensembl" id="ENSSMRP00000030618.1"/>
    </source>
</evidence>